<evidence type="ECO:0000313" key="1">
    <source>
        <dbReference type="EMBL" id="KAF6838256.1"/>
    </source>
</evidence>
<protein>
    <submittedName>
        <fullName evidence="1">Uncharacterized protein</fullName>
    </submittedName>
</protein>
<dbReference type="EMBL" id="WIGO01000020">
    <property type="protein sequence ID" value="KAF6838256.1"/>
    <property type="molecule type" value="Genomic_DNA"/>
</dbReference>
<accession>A0A8H6KWM1</accession>
<name>A0A8H6KWM1_9PEZI</name>
<sequence>MENRGCVAPAKAIHALRAERDGKYSKFVVVIRDESRQRPSDRCRMGPFVPWIRNRPEMRFNGQETHPHGSTFASAPVSINDTADPNGVITTLLVFGAHVRVTSDLLHPRKAMTKKRNKTQATSEEEAEFRDAWQQTTSYNVSTQQQPGTVIANHVPSSTPQYNSLDVLQAAADDIVRRRDTSAWERCGQLRKSRPKPSL</sequence>
<dbReference type="AlphaFoldDB" id="A0A8H6KWM1"/>
<organism evidence="1 2">
    <name type="scientific">Colletotrichum plurivorum</name>
    <dbReference type="NCBI Taxonomy" id="2175906"/>
    <lineage>
        <taxon>Eukaryota</taxon>
        <taxon>Fungi</taxon>
        <taxon>Dikarya</taxon>
        <taxon>Ascomycota</taxon>
        <taxon>Pezizomycotina</taxon>
        <taxon>Sordariomycetes</taxon>
        <taxon>Hypocreomycetidae</taxon>
        <taxon>Glomerellales</taxon>
        <taxon>Glomerellaceae</taxon>
        <taxon>Colletotrichum</taxon>
        <taxon>Colletotrichum orchidearum species complex</taxon>
    </lineage>
</organism>
<gene>
    <name evidence="1" type="ORF">CPLU01_02617</name>
</gene>
<dbReference type="Proteomes" id="UP000654918">
    <property type="component" value="Unassembled WGS sequence"/>
</dbReference>
<keyword evidence="2" id="KW-1185">Reference proteome</keyword>
<comment type="caution">
    <text evidence="1">The sequence shown here is derived from an EMBL/GenBank/DDBJ whole genome shotgun (WGS) entry which is preliminary data.</text>
</comment>
<proteinExistence type="predicted"/>
<evidence type="ECO:0000313" key="2">
    <source>
        <dbReference type="Proteomes" id="UP000654918"/>
    </source>
</evidence>
<reference evidence="1" key="1">
    <citation type="journal article" date="2020" name="Phytopathology">
        <title>Genome Sequence Resources of Colletotrichum truncatum, C. plurivorum, C. musicola, and C. sojae: Four Species Pathogenic to Soybean (Glycine max).</title>
        <authorList>
            <person name="Rogerio F."/>
            <person name="Boufleur T.R."/>
            <person name="Ciampi-Guillardi M."/>
            <person name="Sukno S.A."/>
            <person name="Thon M.R."/>
            <person name="Massola Junior N.S."/>
            <person name="Baroncelli R."/>
        </authorList>
    </citation>
    <scope>NUCLEOTIDE SEQUENCE</scope>
    <source>
        <strain evidence="1">LFN00145</strain>
    </source>
</reference>